<dbReference type="AlphaFoldDB" id="A0A2U1M3I7"/>
<gene>
    <name evidence="2" type="ORF">CTI12_AA424640</name>
</gene>
<dbReference type="Proteomes" id="UP000245207">
    <property type="component" value="Unassembled WGS sequence"/>
</dbReference>
<keyword evidence="2" id="KW-0808">Transferase</keyword>
<reference evidence="2 3" key="1">
    <citation type="journal article" date="2018" name="Mol. Plant">
        <title>The genome of Artemisia annua provides insight into the evolution of Asteraceae family and artemisinin biosynthesis.</title>
        <authorList>
            <person name="Shen Q."/>
            <person name="Zhang L."/>
            <person name="Liao Z."/>
            <person name="Wang S."/>
            <person name="Yan T."/>
            <person name="Shi P."/>
            <person name="Liu M."/>
            <person name="Fu X."/>
            <person name="Pan Q."/>
            <person name="Wang Y."/>
            <person name="Lv Z."/>
            <person name="Lu X."/>
            <person name="Zhang F."/>
            <person name="Jiang W."/>
            <person name="Ma Y."/>
            <person name="Chen M."/>
            <person name="Hao X."/>
            <person name="Li L."/>
            <person name="Tang Y."/>
            <person name="Lv G."/>
            <person name="Zhou Y."/>
            <person name="Sun X."/>
            <person name="Brodelius P.E."/>
            <person name="Rose J.K.C."/>
            <person name="Tang K."/>
        </authorList>
    </citation>
    <scope>NUCLEOTIDE SEQUENCE [LARGE SCALE GENOMIC DNA]</scope>
    <source>
        <strain evidence="3">cv. Huhao1</strain>
        <tissue evidence="2">Leaf</tissue>
    </source>
</reference>
<name>A0A2U1M3I7_ARTAN</name>
<accession>A0A2U1M3I7</accession>
<evidence type="ECO:0000313" key="2">
    <source>
        <dbReference type="EMBL" id="PWA55819.1"/>
    </source>
</evidence>
<feature type="compositionally biased region" description="Polar residues" evidence="1">
    <location>
        <begin position="78"/>
        <end position="94"/>
    </location>
</feature>
<feature type="compositionally biased region" description="Low complexity" evidence="1">
    <location>
        <begin position="95"/>
        <end position="104"/>
    </location>
</feature>
<evidence type="ECO:0000256" key="1">
    <source>
        <dbReference type="SAM" id="MobiDB-lite"/>
    </source>
</evidence>
<dbReference type="STRING" id="35608.A0A2U1M3I7"/>
<sequence length="310" mass="34391">MSLLFGFVSHSHRPRGEGDSGCLPSVDSVIRNFESRCVYLYVQTVSKEAASIMKPPKNNGPLKSCRPRIDAPSHHLLKQTNTHKSLQSSIKQTNRGSRSTTGSSVWGDRFVSTGDSRCAGGSVCCKFSAIAGGSRSTTGGSVCRFTTWDSVRSRYALDVNIERAQEVLMHKKLLHMAHDPKTRPAFEARLIQLQPIVDENGVDSTSSYTRLMYANTKGVNFIVGIHYQLVVFKRTITPIRNLCNSLVEAIMREAIIPQKTADAHQKPITTVTILQPIVDENGVDSTSSYTRLKDAQISIHPGRQRHDFKY</sequence>
<feature type="region of interest" description="Disordered" evidence="1">
    <location>
        <begin position="78"/>
        <end position="106"/>
    </location>
</feature>
<evidence type="ECO:0000313" key="3">
    <source>
        <dbReference type="Proteomes" id="UP000245207"/>
    </source>
</evidence>
<keyword evidence="3" id="KW-1185">Reference proteome</keyword>
<organism evidence="2 3">
    <name type="scientific">Artemisia annua</name>
    <name type="common">Sweet wormwood</name>
    <dbReference type="NCBI Taxonomy" id="35608"/>
    <lineage>
        <taxon>Eukaryota</taxon>
        <taxon>Viridiplantae</taxon>
        <taxon>Streptophyta</taxon>
        <taxon>Embryophyta</taxon>
        <taxon>Tracheophyta</taxon>
        <taxon>Spermatophyta</taxon>
        <taxon>Magnoliopsida</taxon>
        <taxon>eudicotyledons</taxon>
        <taxon>Gunneridae</taxon>
        <taxon>Pentapetalae</taxon>
        <taxon>asterids</taxon>
        <taxon>campanulids</taxon>
        <taxon>Asterales</taxon>
        <taxon>Asteraceae</taxon>
        <taxon>Asteroideae</taxon>
        <taxon>Anthemideae</taxon>
        <taxon>Artemisiinae</taxon>
        <taxon>Artemisia</taxon>
    </lineage>
</organism>
<proteinExistence type="predicted"/>
<keyword evidence="2" id="KW-0418">Kinase</keyword>
<dbReference type="OrthoDB" id="784063at2759"/>
<comment type="caution">
    <text evidence="2">The sequence shown here is derived from an EMBL/GenBank/DDBJ whole genome shotgun (WGS) entry which is preliminary data.</text>
</comment>
<dbReference type="GO" id="GO:0016301">
    <property type="term" value="F:kinase activity"/>
    <property type="evidence" value="ECO:0007669"/>
    <property type="project" value="UniProtKB-KW"/>
</dbReference>
<protein>
    <submittedName>
        <fullName evidence="2">Serine-threonine/tyrosine-protein kinase catalytic domain-containing protein</fullName>
    </submittedName>
</protein>
<dbReference type="EMBL" id="PKPP01006652">
    <property type="protein sequence ID" value="PWA55819.1"/>
    <property type="molecule type" value="Genomic_DNA"/>
</dbReference>